<evidence type="ECO:0000256" key="5">
    <source>
        <dbReference type="ARBA" id="ARBA00023015"/>
    </source>
</evidence>
<evidence type="ECO:0000256" key="7">
    <source>
        <dbReference type="ARBA" id="ARBA00023163"/>
    </source>
</evidence>
<keyword evidence="2" id="KW-0479">Metal-binding</keyword>
<evidence type="ECO:0000256" key="10">
    <source>
        <dbReference type="SAM" id="MobiDB-lite"/>
    </source>
</evidence>
<dbReference type="InterPro" id="IPR012337">
    <property type="entry name" value="RNaseH-like_sf"/>
</dbReference>
<dbReference type="AlphaFoldDB" id="A0A2N9FZA5"/>
<keyword evidence="6" id="KW-0238">DNA-binding</keyword>
<evidence type="ECO:0000256" key="9">
    <source>
        <dbReference type="PROSITE-ProRule" id="PRU00027"/>
    </source>
</evidence>
<evidence type="ECO:0000259" key="11">
    <source>
        <dbReference type="PROSITE" id="PS50808"/>
    </source>
</evidence>
<dbReference type="Pfam" id="PF02892">
    <property type="entry name" value="zf-BED"/>
    <property type="match status" value="1"/>
</dbReference>
<dbReference type="GO" id="GO:0008270">
    <property type="term" value="F:zinc ion binding"/>
    <property type="evidence" value="ECO:0007669"/>
    <property type="project" value="UniProtKB-KW"/>
</dbReference>
<gene>
    <name evidence="12" type="ORF">FSB_LOCUS20123</name>
</gene>
<dbReference type="PROSITE" id="PS50808">
    <property type="entry name" value="ZF_BED"/>
    <property type="match status" value="1"/>
</dbReference>
<keyword evidence="5" id="KW-0805">Transcription regulation</keyword>
<name>A0A2N9FZA5_FAGSY</name>
<proteinExistence type="predicted"/>
<sequence length="319" mass="36730">MSNTATASMPVLVEDTASDEDPTPIENLQEVEDIQEGISKRKRTSIVWNHFKLKNVEGKMKAQCNYCKKYLLGESKQGTNHLRTHLERCPTLKLRGDLRRQVMLKEQGKANKKVSASSYNFDQEGSREDLAHMVIMHEYPLAMVDHVGFRKFKSMAKIDNNESRVAITTDMWTLSNKKRGFMVVTAHYINDSWILESQVMRHFDAFYTCMPNERYWEVAKDICEKLEYPTLQRLARDILVIPITTVASETAFSTNGRLLSPHHSRLHPRTLEALMCAQSWLWSELKGSSPMPEDATIQNILEDYDDHEEEENGAMELAD</sequence>
<protein>
    <recommendedName>
        <fullName evidence="11">BED-type domain-containing protein</fullName>
    </recommendedName>
</protein>
<organism evidence="12">
    <name type="scientific">Fagus sylvatica</name>
    <name type="common">Beechnut</name>
    <dbReference type="NCBI Taxonomy" id="28930"/>
    <lineage>
        <taxon>Eukaryota</taxon>
        <taxon>Viridiplantae</taxon>
        <taxon>Streptophyta</taxon>
        <taxon>Embryophyta</taxon>
        <taxon>Tracheophyta</taxon>
        <taxon>Spermatophyta</taxon>
        <taxon>Magnoliopsida</taxon>
        <taxon>eudicotyledons</taxon>
        <taxon>Gunneridae</taxon>
        <taxon>Pentapetalae</taxon>
        <taxon>rosids</taxon>
        <taxon>fabids</taxon>
        <taxon>Fagales</taxon>
        <taxon>Fagaceae</taxon>
        <taxon>Fagus</taxon>
    </lineage>
</organism>
<keyword evidence="8" id="KW-0539">Nucleus</keyword>
<evidence type="ECO:0000256" key="8">
    <source>
        <dbReference type="ARBA" id="ARBA00023242"/>
    </source>
</evidence>
<dbReference type="InterPro" id="IPR003656">
    <property type="entry name" value="Znf_BED"/>
</dbReference>
<dbReference type="SUPFAM" id="SSF53098">
    <property type="entry name" value="Ribonuclease H-like"/>
    <property type="match status" value="2"/>
</dbReference>
<evidence type="ECO:0000256" key="2">
    <source>
        <dbReference type="ARBA" id="ARBA00022723"/>
    </source>
</evidence>
<dbReference type="Pfam" id="PF05699">
    <property type="entry name" value="Dimer_Tnp_hAT"/>
    <property type="match status" value="1"/>
</dbReference>
<dbReference type="GO" id="GO:0005634">
    <property type="term" value="C:nucleus"/>
    <property type="evidence" value="ECO:0007669"/>
    <property type="project" value="UniProtKB-SubCell"/>
</dbReference>
<feature type="region of interest" description="Disordered" evidence="10">
    <location>
        <begin position="1"/>
        <end position="23"/>
    </location>
</feature>
<evidence type="ECO:0000256" key="6">
    <source>
        <dbReference type="ARBA" id="ARBA00023125"/>
    </source>
</evidence>
<feature type="domain" description="BED-type" evidence="11">
    <location>
        <begin position="42"/>
        <end position="102"/>
    </location>
</feature>
<keyword evidence="4" id="KW-0862">Zinc</keyword>
<evidence type="ECO:0000256" key="4">
    <source>
        <dbReference type="ARBA" id="ARBA00022833"/>
    </source>
</evidence>
<dbReference type="InterPro" id="IPR052035">
    <property type="entry name" value="ZnF_BED_domain_contain"/>
</dbReference>
<evidence type="ECO:0000313" key="12">
    <source>
        <dbReference type="EMBL" id="SPC92241.1"/>
    </source>
</evidence>
<dbReference type="InterPro" id="IPR036236">
    <property type="entry name" value="Znf_C2H2_sf"/>
</dbReference>
<evidence type="ECO:0000256" key="1">
    <source>
        <dbReference type="ARBA" id="ARBA00004123"/>
    </source>
</evidence>
<reference evidence="12" key="1">
    <citation type="submission" date="2018-02" db="EMBL/GenBank/DDBJ databases">
        <authorList>
            <person name="Cohen D.B."/>
            <person name="Kent A.D."/>
        </authorList>
    </citation>
    <scope>NUCLEOTIDE SEQUENCE</scope>
</reference>
<keyword evidence="3 9" id="KW-0863">Zinc-finger</keyword>
<comment type="subcellular location">
    <subcellularLocation>
        <location evidence="1">Nucleus</location>
    </subcellularLocation>
</comment>
<dbReference type="SMART" id="SM00614">
    <property type="entry name" value="ZnF_BED"/>
    <property type="match status" value="1"/>
</dbReference>
<dbReference type="EMBL" id="OIVN01001291">
    <property type="protein sequence ID" value="SPC92241.1"/>
    <property type="molecule type" value="Genomic_DNA"/>
</dbReference>
<accession>A0A2N9FZA5</accession>
<dbReference type="InterPro" id="IPR008906">
    <property type="entry name" value="HATC_C_dom"/>
</dbReference>
<dbReference type="SUPFAM" id="SSF57667">
    <property type="entry name" value="beta-beta-alpha zinc fingers"/>
    <property type="match status" value="1"/>
</dbReference>
<dbReference type="PANTHER" id="PTHR46481:SF11">
    <property type="entry name" value="ZINC FINGER BED DOMAIN-CONTAINING PROTEIN RICESLEEPER 2-LIKE"/>
    <property type="match status" value="1"/>
</dbReference>
<dbReference type="PANTHER" id="PTHR46481">
    <property type="entry name" value="ZINC FINGER BED DOMAIN-CONTAINING PROTEIN 4"/>
    <property type="match status" value="1"/>
</dbReference>
<evidence type="ECO:0000256" key="3">
    <source>
        <dbReference type="ARBA" id="ARBA00022771"/>
    </source>
</evidence>
<dbReference type="GO" id="GO:0003677">
    <property type="term" value="F:DNA binding"/>
    <property type="evidence" value="ECO:0007669"/>
    <property type="project" value="UniProtKB-KW"/>
</dbReference>
<dbReference type="GO" id="GO:0046983">
    <property type="term" value="F:protein dimerization activity"/>
    <property type="evidence" value="ECO:0007669"/>
    <property type="project" value="InterPro"/>
</dbReference>
<keyword evidence="7" id="KW-0804">Transcription</keyword>